<evidence type="ECO:0000313" key="3">
    <source>
        <dbReference type="EMBL" id="TGO74235.1"/>
    </source>
</evidence>
<dbReference type="EMBL" id="PQXM01000296">
    <property type="protein sequence ID" value="TGO74235.1"/>
    <property type="molecule type" value="Genomic_DNA"/>
</dbReference>
<evidence type="ECO:0000256" key="1">
    <source>
        <dbReference type="SAM" id="MobiDB-lite"/>
    </source>
</evidence>
<dbReference type="PANTHER" id="PTHR42080">
    <property type="entry name" value="SRR1 DOMAIN-CONTAINING PROTEIN"/>
    <property type="match status" value="1"/>
</dbReference>
<sequence length="384" mass="43902">MSTSNEESTPAPTPTHPVTEALRLWQGEKNPQPDVHGLHKTRLDWRALNSMRKEEREKLVIQRANFFYHCFPLPHSISRAARSQISGTQKKAAEAGDLGKEGSDRPERMPFDILNAKYKREDGDWVLFNSQYEWPLELQPEQVERGFQETIAKFEETELCRRFESFFEELCKDVKFDKIVAFGTGPIATIYAGSLSIRVRNQVQHASMLTIRRVWERYHPGKRLSIYLQDPAYNKHCVEVADKYKMRILDGDFGHQMGWLKIDKSTLVMGFSCDFPVIQLVSEIARPAALYFTGAVVEDFTKLEKSDPTRFFSFTLELPDGGVVDMPGLGATQPPWPSFETEYSEKSLNVKGLSVGNKKDETLTIEGYRGNSHLGANPKLYIRK</sequence>
<evidence type="ECO:0000313" key="4">
    <source>
        <dbReference type="Proteomes" id="UP000297229"/>
    </source>
</evidence>
<reference evidence="3 4" key="1">
    <citation type="submission" date="2017-12" db="EMBL/GenBank/DDBJ databases">
        <title>Comparative genomics of Botrytis spp.</title>
        <authorList>
            <person name="Valero-Jimenez C.A."/>
            <person name="Tapia P."/>
            <person name="Veloso J."/>
            <person name="Silva-Moreno E."/>
            <person name="Staats M."/>
            <person name="Valdes J.H."/>
            <person name="Van Kan J.A.L."/>
        </authorList>
    </citation>
    <scope>NUCLEOTIDE SEQUENCE [LARGE SCALE GENOMIC DNA]</scope>
    <source>
        <strain evidence="3 4">Be9601</strain>
    </source>
</reference>
<proteinExistence type="predicted"/>
<protein>
    <recommendedName>
        <fullName evidence="2">SRR1-like domain-containing protein</fullName>
    </recommendedName>
</protein>
<dbReference type="Pfam" id="PF07985">
    <property type="entry name" value="SRR1"/>
    <property type="match status" value="1"/>
</dbReference>
<keyword evidence="4" id="KW-1185">Reference proteome</keyword>
<feature type="region of interest" description="Disordered" evidence="1">
    <location>
        <begin position="83"/>
        <end position="107"/>
    </location>
</feature>
<feature type="compositionally biased region" description="Basic and acidic residues" evidence="1">
    <location>
        <begin position="91"/>
        <end position="107"/>
    </location>
</feature>
<dbReference type="PANTHER" id="PTHR42080:SF1">
    <property type="entry name" value="SRR1-LIKE DOMAIN-CONTAINING PROTEIN"/>
    <property type="match status" value="1"/>
</dbReference>
<organism evidence="3 4">
    <name type="scientific">Botrytis elliptica</name>
    <dbReference type="NCBI Taxonomy" id="278938"/>
    <lineage>
        <taxon>Eukaryota</taxon>
        <taxon>Fungi</taxon>
        <taxon>Dikarya</taxon>
        <taxon>Ascomycota</taxon>
        <taxon>Pezizomycotina</taxon>
        <taxon>Leotiomycetes</taxon>
        <taxon>Helotiales</taxon>
        <taxon>Sclerotiniaceae</taxon>
        <taxon>Botrytis</taxon>
    </lineage>
</organism>
<name>A0A4Z1JKP8_9HELO</name>
<gene>
    <name evidence="3" type="ORF">BELL_0298g00170</name>
</gene>
<dbReference type="InterPro" id="IPR012942">
    <property type="entry name" value="SRR1-like"/>
</dbReference>
<comment type="caution">
    <text evidence="3">The sequence shown here is derived from an EMBL/GenBank/DDBJ whole genome shotgun (WGS) entry which is preliminary data.</text>
</comment>
<accession>A0A4Z1JKP8</accession>
<dbReference type="Proteomes" id="UP000297229">
    <property type="component" value="Unassembled WGS sequence"/>
</dbReference>
<evidence type="ECO:0000259" key="2">
    <source>
        <dbReference type="Pfam" id="PF07985"/>
    </source>
</evidence>
<dbReference type="AlphaFoldDB" id="A0A4Z1JKP8"/>
<feature type="domain" description="SRR1-like" evidence="2">
    <location>
        <begin position="171"/>
        <end position="287"/>
    </location>
</feature>